<evidence type="ECO:0000256" key="9">
    <source>
        <dbReference type="ARBA" id="ARBA00023014"/>
    </source>
</evidence>
<evidence type="ECO:0000256" key="13">
    <source>
        <dbReference type="ARBA" id="ARBA00048150"/>
    </source>
</evidence>
<keyword evidence="6" id="KW-0479">Metal-binding</keyword>
<dbReference type="SUPFAM" id="SSF57662">
    <property type="entry name" value="Ferredoxin thioredoxin reductase (FTR), catalytic beta chain"/>
    <property type="match status" value="1"/>
</dbReference>
<protein>
    <recommendedName>
        <fullName evidence="4">ferredoxin:thioredoxin reductase</fullName>
        <ecNumber evidence="4">1.8.7.2</ecNumber>
    </recommendedName>
    <alternativeName>
        <fullName evidence="12">Ferredoxin-thioredoxin reductase subunit B</fullName>
    </alternativeName>
</protein>
<keyword evidence="8" id="KW-0408">Iron</keyword>
<evidence type="ECO:0000256" key="10">
    <source>
        <dbReference type="ARBA" id="ARBA00023157"/>
    </source>
</evidence>
<evidence type="ECO:0000256" key="5">
    <source>
        <dbReference type="ARBA" id="ARBA00022485"/>
    </source>
</evidence>
<keyword evidence="9" id="KW-0411">Iron-sulfur</keyword>
<dbReference type="InterPro" id="IPR036644">
    <property type="entry name" value="FTR_bsu_sf"/>
</dbReference>
<proteinExistence type="inferred from homology"/>
<dbReference type="AlphaFoldDB" id="A0A0M2UWS0"/>
<evidence type="ECO:0000256" key="6">
    <source>
        <dbReference type="ARBA" id="ARBA00022723"/>
    </source>
</evidence>
<comment type="cofactor">
    <cofactor evidence="1">
        <name>[4Fe-4S] cluster</name>
        <dbReference type="ChEBI" id="CHEBI:49883"/>
    </cofactor>
</comment>
<dbReference type="Pfam" id="PF02943">
    <property type="entry name" value="FeThRed_B"/>
    <property type="match status" value="1"/>
</dbReference>
<evidence type="ECO:0000313" key="15">
    <source>
        <dbReference type="Proteomes" id="UP000034954"/>
    </source>
</evidence>
<keyword evidence="15" id="KW-1185">Reference proteome</keyword>
<reference evidence="14 15" key="1">
    <citation type="journal article" date="2013" name="BMC Microbiol.">
        <title>Identification of the type II cytochrome c maturation pathway in anammox bacteria by comparative genomics.</title>
        <authorList>
            <person name="Ferousi C."/>
            <person name="Speth D.R."/>
            <person name="Reimann J."/>
            <person name="Op den Camp H.J."/>
            <person name="Allen J.W."/>
            <person name="Keltjens J.T."/>
            <person name="Jetten M.S."/>
        </authorList>
    </citation>
    <scope>NUCLEOTIDE SEQUENCE [LARGE SCALE GENOMIC DNA]</scope>
    <source>
        <strain evidence="14">RU1</strain>
    </source>
</reference>
<sequence length="100" mass="11744">MNDNREQEAIQIRKMLNEYTVRSHYKLNPDDAIVDRVVKGLAMRTIKFGYAYCPCRLVSGDKEKDRKIICPCVYHAEEIKRDGECHCNLFVGDNYQKKDE</sequence>
<comment type="catalytic activity">
    <reaction evidence="13">
        <text>[thioredoxin]-disulfide + 2 reduced [2Fe-2S]-[ferredoxin] + 2 H(+) = [thioredoxin]-dithiol + 2 oxidized [2Fe-2S]-[ferredoxin]</text>
        <dbReference type="Rhea" id="RHEA:42336"/>
        <dbReference type="Rhea" id="RHEA-COMP:10000"/>
        <dbReference type="Rhea" id="RHEA-COMP:10001"/>
        <dbReference type="Rhea" id="RHEA-COMP:10698"/>
        <dbReference type="Rhea" id="RHEA-COMP:10700"/>
        <dbReference type="ChEBI" id="CHEBI:15378"/>
        <dbReference type="ChEBI" id="CHEBI:29950"/>
        <dbReference type="ChEBI" id="CHEBI:33737"/>
        <dbReference type="ChEBI" id="CHEBI:33738"/>
        <dbReference type="ChEBI" id="CHEBI:50058"/>
        <dbReference type="EC" id="1.8.7.2"/>
    </reaction>
</comment>
<evidence type="ECO:0000256" key="2">
    <source>
        <dbReference type="ARBA" id="ARBA00003945"/>
    </source>
</evidence>
<evidence type="ECO:0000256" key="4">
    <source>
        <dbReference type="ARBA" id="ARBA00012358"/>
    </source>
</evidence>
<dbReference type="GO" id="GO:0046872">
    <property type="term" value="F:metal ion binding"/>
    <property type="evidence" value="ECO:0007669"/>
    <property type="project" value="UniProtKB-KW"/>
</dbReference>
<dbReference type="PANTHER" id="PTHR35113">
    <property type="entry name" value="FERREDOXIN-THIOREDOXIN REDUCTASE CATALYTIC CHAIN, CHLOROPLASTIC"/>
    <property type="match status" value="1"/>
</dbReference>
<evidence type="ECO:0000256" key="11">
    <source>
        <dbReference type="ARBA" id="ARBA00026011"/>
    </source>
</evidence>
<name>A0A0M2UWS0_9BACT</name>
<organism evidence="14 15">
    <name type="scientific">Candidatus Brocadia fulgida</name>
    <dbReference type="NCBI Taxonomy" id="380242"/>
    <lineage>
        <taxon>Bacteria</taxon>
        <taxon>Pseudomonadati</taxon>
        <taxon>Planctomycetota</taxon>
        <taxon>Candidatus Brocadiia</taxon>
        <taxon>Candidatus Brocadiales</taxon>
        <taxon>Candidatus Brocadiaceae</taxon>
        <taxon>Candidatus Brocadia</taxon>
    </lineage>
</organism>
<gene>
    <name evidence="14" type="ORF">BROFUL_01878</name>
</gene>
<comment type="subunit">
    <text evidence="11">Heterodimer of subunit A (variable subunit) and subunit B (catalytic subunit). Heterodimeric FTR forms a complex with ferredoxin and thioredoxin.</text>
</comment>
<keyword evidence="7" id="KW-0560">Oxidoreductase</keyword>
<dbReference type="PANTHER" id="PTHR35113:SF1">
    <property type="entry name" value="FERREDOXIN-THIOREDOXIN REDUCTASE CATALYTIC CHAIN, CHLOROPLASTIC"/>
    <property type="match status" value="1"/>
</dbReference>
<dbReference type="Gene3D" id="3.90.460.10">
    <property type="entry name" value="Ferredoxin thioredoxin reductase catalytic beta subunit"/>
    <property type="match status" value="1"/>
</dbReference>
<dbReference type="GO" id="GO:0051539">
    <property type="term" value="F:4 iron, 4 sulfur cluster binding"/>
    <property type="evidence" value="ECO:0007669"/>
    <property type="project" value="UniProtKB-KW"/>
</dbReference>
<keyword evidence="10" id="KW-1015">Disulfide bond</keyword>
<accession>A0A0M2UWS0</accession>
<evidence type="ECO:0000313" key="14">
    <source>
        <dbReference type="EMBL" id="KKO19416.1"/>
    </source>
</evidence>
<comment type="caution">
    <text evidence="14">The sequence shown here is derived from an EMBL/GenBank/DDBJ whole genome shotgun (WGS) entry which is preliminary data.</text>
</comment>
<evidence type="ECO:0000256" key="3">
    <source>
        <dbReference type="ARBA" id="ARBA00007941"/>
    </source>
</evidence>
<evidence type="ECO:0000256" key="8">
    <source>
        <dbReference type="ARBA" id="ARBA00023004"/>
    </source>
</evidence>
<keyword evidence="5" id="KW-0004">4Fe-4S</keyword>
<dbReference type="EC" id="1.8.7.2" evidence="4"/>
<dbReference type="EMBL" id="LAQJ01000194">
    <property type="protein sequence ID" value="KKO19416.1"/>
    <property type="molecule type" value="Genomic_DNA"/>
</dbReference>
<dbReference type="GO" id="GO:0016730">
    <property type="term" value="F:oxidoreductase activity, acting on iron-sulfur proteins as donors"/>
    <property type="evidence" value="ECO:0007669"/>
    <property type="project" value="InterPro"/>
</dbReference>
<evidence type="ECO:0000256" key="1">
    <source>
        <dbReference type="ARBA" id="ARBA00001966"/>
    </source>
</evidence>
<evidence type="ECO:0000256" key="7">
    <source>
        <dbReference type="ARBA" id="ARBA00023002"/>
    </source>
</evidence>
<dbReference type="Proteomes" id="UP000034954">
    <property type="component" value="Unassembled WGS sequence"/>
</dbReference>
<comment type="similarity">
    <text evidence="3">Belongs to the ferredoxin thioredoxin reductase beta subunit family.</text>
</comment>
<evidence type="ECO:0000256" key="12">
    <source>
        <dbReference type="ARBA" id="ARBA00030295"/>
    </source>
</evidence>
<comment type="function">
    <text evidence="2">Catalytic subunit of the ferredoxin-thioredoxin reductase (FTR), which catalyzes the two-electron reduction of thioredoxins by the electrons provided by reduced ferredoxin.</text>
</comment>
<dbReference type="InterPro" id="IPR004209">
    <property type="entry name" value="FTR_bsu"/>
</dbReference>